<evidence type="ECO:0000313" key="4">
    <source>
        <dbReference type="Proteomes" id="UP001185922"/>
    </source>
</evidence>
<comment type="caution">
    <text evidence="2">The sequence shown here is derived from an EMBL/GenBank/DDBJ whole genome shotgun (WGS) entry which is preliminary data.</text>
</comment>
<gene>
    <name evidence="1" type="ORF">R3P94_17475</name>
    <name evidence="2" type="ORF">R3Q15_19160</name>
</gene>
<dbReference type="Proteomes" id="UP001185922">
    <property type="component" value="Unassembled WGS sequence"/>
</dbReference>
<sequence>MRSADRLESVLLAVLSLMGLLGVLVALTMGSDAYARNKVVVENQPPRHAVIAKVVGTPKQDNDTSFVVWSERDGRQITAAVGRERQDRVGGTRKIWLAPDGEVVDRPATTADAMLHAFATGGRAVIVTALGWWLLTWLVRAITDRYRAQRWEAEWCRFDIDSHH</sequence>
<proteinExistence type="predicted"/>
<dbReference type="Proteomes" id="UP001185779">
    <property type="component" value="Unassembled WGS sequence"/>
</dbReference>
<dbReference type="GeneID" id="77170619"/>
<dbReference type="AlphaFoldDB" id="A0AAE4U9Z5"/>
<keyword evidence="3" id="KW-1185">Reference proteome</keyword>
<reference evidence="2 3" key="1">
    <citation type="submission" date="2023-10" db="EMBL/GenBank/DDBJ databases">
        <title>Development of a sustainable strategy for remediation of hydrocarbon-contaminated territories based on the waste exchange concept.</title>
        <authorList>
            <person name="Krivoruchko A."/>
        </authorList>
    </citation>
    <scope>NUCLEOTIDE SEQUENCE</scope>
    <source>
        <strain evidence="1 3">IEGM 1266</strain>
        <strain evidence="2">IEGM 1279</strain>
    </source>
</reference>
<evidence type="ECO:0000313" key="3">
    <source>
        <dbReference type="Proteomes" id="UP001185779"/>
    </source>
</evidence>
<accession>A0AAE4U9Z5</accession>
<dbReference type="EMBL" id="JAWLKI010000022">
    <property type="protein sequence ID" value="MDV6309071.1"/>
    <property type="molecule type" value="Genomic_DNA"/>
</dbReference>
<organism evidence="2 4">
    <name type="scientific">Gordonia amicalis</name>
    <dbReference type="NCBI Taxonomy" id="89053"/>
    <lineage>
        <taxon>Bacteria</taxon>
        <taxon>Bacillati</taxon>
        <taxon>Actinomycetota</taxon>
        <taxon>Actinomycetes</taxon>
        <taxon>Mycobacteriales</taxon>
        <taxon>Gordoniaceae</taxon>
        <taxon>Gordonia</taxon>
    </lineage>
</organism>
<name>A0AAE4U9Z5_9ACTN</name>
<dbReference type="RefSeq" id="WP_238064127.1">
    <property type="nucleotide sequence ID" value="NZ_CP091855.1"/>
</dbReference>
<evidence type="ECO:0000313" key="1">
    <source>
        <dbReference type="EMBL" id="MDV6309071.1"/>
    </source>
</evidence>
<evidence type="ECO:0000313" key="2">
    <source>
        <dbReference type="EMBL" id="MDV6313981.1"/>
    </source>
</evidence>
<protein>
    <recommendedName>
        <fullName evidence="5">Transmembrane protein</fullName>
    </recommendedName>
</protein>
<evidence type="ECO:0008006" key="5">
    <source>
        <dbReference type="Google" id="ProtNLM"/>
    </source>
</evidence>
<dbReference type="EMBL" id="JAWLKH010000025">
    <property type="protein sequence ID" value="MDV6313981.1"/>
    <property type="molecule type" value="Genomic_DNA"/>
</dbReference>